<dbReference type="InterPro" id="IPR004435">
    <property type="entry name" value="MobB_dom"/>
</dbReference>
<feature type="domain" description="Molybdopterin-guanine dinucleotide biosynthesis protein B (MobB)" evidence="1">
    <location>
        <begin position="7"/>
        <end position="135"/>
    </location>
</feature>
<dbReference type="GO" id="GO:0005525">
    <property type="term" value="F:GTP binding"/>
    <property type="evidence" value="ECO:0007669"/>
    <property type="project" value="InterPro"/>
</dbReference>
<dbReference type="CDD" id="cd03116">
    <property type="entry name" value="MobB"/>
    <property type="match status" value="1"/>
</dbReference>
<proteinExistence type="predicted"/>
<dbReference type="InterPro" id="IPR052539">
    <property type="entry name" value="MGD_biosynthesis_adapter"/>
</dbReference>
<keyword evidence="3" id="KW-1185">Reference proteome</keyword>
<reference evidence="2 3" key="1">
    <citation type="submission" date="2013-02" db="EMBL/GenBank/DDBJ databases">
        <title>Genome sequence of Clostridium saccharoperbutylacetonicum N1-4(HMT).</title>
        <authorList>
            <person name="Poehlein A."/>
            <person name="Daniel R."/>
        </authorList>
    </citation>
    <scope>NUCLEOTIDE SEQUENCE [LARGE SCALE GENOMIC DNA]</scope>
    <source>
        <strain evidence="3">N1-4(HMT)</strain>
    </source>
</reference>
<gene>
    <name evidence="2" type="primary">mobB</name>
    <name evidence="2" type="ORF">Cspa_c30200</name>
</gene>
<dbReference type="Pfam" id="PF03205">
    <property type="entry name" value="MobB"/>
    <property type="match status" value="1"/>
</dbReference>
<accession>M1MPY7</accession>
<dbReference type="PANTHER" id="PTHR40072">
    <property type="entry name" value="MOLYBDOPTERIN-GUANINE DINUCLEOTIDE BIOSYNTHESIS ADAPTER PROTEIN-RELATED"/>
    <property type="match status" value="1"/>
</dbReference>
<dbReference type="AlphaFoldDB" id="M1MPY7"/>
<organism evidence="2 3">
    <name type="scientific">Clostridium saccharoperbutylacetonicum N1-4(HMT)</name>
    <dbReference type="NCBI Taxonomy" id="931276"/>
    <lineage>
        <taxon>Bacteria</taxon>
        <taxon>Bacillati</taxon>
        <taxon>Bacillota</taxon>
        <taxon>Clostridia</taxon>
        <taxon>Eubacteriales</taxon>
        <taxon>Clostridiaceae</taxon>
        <taxon>Clostridium</taxon>
    </lineage>
</organism>
<dbReference type="Proteomes" id="UP000011728">
    <property type="component" value="Chromosome"/>
</dbReference>
<evidence type="ECO:0000313" key="3">
    <source>
        <dbReference type="Proteomes" id="UP000011728"/>
    </source>
</evidence>
<dbReference type="OrthoDB" id="9786803at2"/>
<dbReference type="PATRIC" id="fig|931276.5.peg.3037"/>
<dbReference type="HOGENOM" id="CLU_068199_2_0_9"/>
<dbReference type="SUPFAM" id="SSF52540">
    <property type="entry name" value="P-loop containing nucleoside triphosphate hydrolases"/>
    <property type="match status" value="1"/>
</dbReference>
<evidence type="ECO:0000259" key="1">
    <source>
        <dbReference type="Pfam" id="PF03205"/>
    </source>
</evidence>
<dbReference type="Gene3D" id="3.40.50.300">
    <property type="entry name" value="P-loop containing nucleotide triphosphate hydrolases"/>
    <property type="match status" value="1"/>
</dbReference>
<dbReference type="InterPro" id="IPR027417">
    <property type="entry name" value="P-loop_NTPase"/>
</dbReference>
<dbReference type="eggNOG" id="COG1763">
    <property type="taxonomic scope" value="Bacteria"/>
</dbReference>
<dbReference type="RefSeq" id="WP_015393100.1">
    <property type="nucleotide sequence ID" value="NC_020291.1"/>
</dbReference>
<dbReference type="NCBIfam" id="TIGR00176">
    <property type="entry name" value="mobB"/>
    <property type="match status" value="1"/>
</dbReference>
<sequence length="172" mass="19366">MKNKPFIVAISGVKNSGKTTLVTKLITKLTTLGYKVATIKHDGHDFEGDVPGTDSFRHKEAGAYGTAVFSNSKFMIIKEQNSITEKELIKNFKEADFILLEGFKFSNYPKIEVVREEISRSYVCKKETIIAIATNLTCGFDGINTVDINDIEKIIEEIFNYMNIRIINNDSN</sequence>
<dbReference type="KEGG" id="csr:Cspa_c30200"/>
<dbReference type="STRING" id="36745.CLSAP_27560"/>
<dbReference type="PANTHER" id="PTHR40072:SF1">
    <property type="entry name" value="MOLYBDOPTERIN-GUANINE DINUCLEOTIDE BIOSYNTHESIS ADAPTER PROTEIN"/>
    <property type="match status" value="1"/>
</dbReference>
<evidence type="ECO:0000313" key="2">
    <source>
        <dbReference type="EMBL" id="AGF56781.1"/>
    </source>
</evidence>
<dbReference type="GO" id="GO:0006777">
    <property type="term" value="P:Mo-molybdopterin cofactor biosynthetic process"/>
    <property type="evidence" value="ECO:0007669"/>
    <property type="project" value="InterPro"/>
</dbReference>
<dbReference type="EMBL" id="CP004121">
    <property type="protein sequence ID" value="AGF56781.1"/>
    <property type="molecule type" value="Genomic_DNA"/>
</dbReference>
<name>M1MPY7_9CLOT</name>
<protein>
    <submittedName>
        <fullName evidence="2">Molybdopterin-guanine dinucleotide biosynthesis protein B</fullName>
    </submittedName>
</protein>